<evidence type="ECO:0000313" key="2">
    <source>
        <dbReference type="Proteomes" id="UP000242687"/>
    </source>
</evidence>
<proteinExistence type="predicted"/>
<reference evidence="1 2" key="1">
    <citation type="submission" date="2017-11" db="EMBL/GenBank/DDBJ databases">
        <title>Genomic Encyclopedia of Archaeal and Bacterial Type Strains, Phase II (KMG-II): From Individual Species to Whole Genera.</title>
        <authorList>
            <person name="Goeker M."/>
        </authorList>
    </citation>
    <scope>NUCLEOTIDE SEQUENCE [LARGE SCALE GENOMIC DNA]</scope>
    <source>
        <strain evidence="1 2">DSM 28175</strain>
    </source>
</reference>
<sequence>MYYVKLLLLINIILFSFNKVDAQDSIRLIGKNGKKIGIPITREEFDKKISNYINLMSEWRKFDPIEYVEMVRLYNTIGNSDLISIDYYRMYYHIFMVMYVKDVGKSLDAKLMKGMSMYSKKYNIWIGDRPFGNSNSSYDIDNID</sequence>
<evidence type="ECO:0000313" key="1">
    <source>
        <dbReference type="EMBL" id="PJJ80289.1"/>
    </source>
</evidence>
<dbReference type="Proteomes" id="UP000242687">
    <property type="component" value="Unassembled WGS sequence"/>
</dbReference>
<protein>
    <submittedName>
        <fullName evidence="1">Uncharacterized protein</fullName>
    </submittedName>
</protein>
<organism evidence="1 2">
    <name type="scientific">Mucilaginibacter auburnensis</name>
    <dbReference type="NCBI Taxonomy" id="1457233"/>
    <lineage>
        <taxon>Bacteria</taxon>
        <taxon>Pseudomonadati</taxon>
        <taxon>Bacteroidota</taxon>
        <taxon>Sphingobacteriia</taxon>
        <taxon>Sphingobacteriales</taxon>
        <taxon>Sphingobacteriaceae</taxon>
        <taxon>Mucilaginibacter</taxon>
    </lineage>
</organism>
<gene>
    <name evidence="1" type="ORF">CLV57_3439</name>
</gene>
<dbReference type="AlphaFoldDB" id="A0A2H9VPK4"/>
<comment type="caution">
    <text evidence="1">The sequence shown here is derived from an EMBL/GenBank/DDBJ whole genome shotgun (WGS) entry which is preliminary data.</text>
</comment>
<accession>A0A2H9VPK4</accession>
<name>A0A2H9VPK4_9SPHI</name>
<dbReference type="EMBL" id="PGFJ01000002">
    <property type="protein sequence ID" value="PJJ80289.1"/>
    <property type="molecule type" value="Genomic_DNA"/>
</dbReference>
<keyword evidence="2" id="KW-1185">Reference proteome</keyword>